<dbReference type="InterPro" id="IPR045743">
    <property type="entry name" value="DUF6089"/>
</dbReference>
<reference evidence="3 4" key="1">
    <citation type="submission" date="2018-08" db="EMBL/GenBank/DDBJ databases">
        <title>Fibrisoma montanum sp. nov., isolated from Danxia mountain soil.</title>
        <authorList>
            <person name="Huang Y."/>
        </authorList>
    </citation>
    <scope>NUCLEOTIDE SEQUENCE [LARGE SCALE GENOMIC DNA]</scope>
    <source>
        <strain evidence="3 4">HYT19</strain>
    </source>
</reference>
<feature type="chain" id="PRO_5019095363" description="DUF6089 domain-containing protein" evidence="1">
    <location>
        <begin position="25"/>
        <end position="224"/>
    </location>
</feature>
<organism evidence="3 4">
    <name type="scientific">Fibrisoma montanum</name>
    <dbReference type="NCBI Taxonomy" id="2305895"/>
    <lineage>
        <taxon>Bacteria</taxon>
        <taxon>Pseudomonadati</taxon>
        <taxon>Bacteroidota</taxon>
        <taxon>Cytophagia</taxon>
        <taxon>Cytophagales</taxon>
        <taxon>Spirosomataceae</taxon>
        <taxon>Fibrisoma</taxon>
    </lineage>
</organism>
<dbReference type="Pfam" id="PF19573">
    <property type="entry name" value="DUF6089"/>
    <property type="match status" value="1"/>
</dbReference>
<evidence type="ECO:0000259" key="2">
    <source>
        <dbReference type="Pfam" id="PF19573"/>
    </source>
</evidence>
<dbReference type="AlphaFoldDB" id="A0A418MFC0"/>
<dbReference type="Gene3D" id="2.40.160.20">
    <property type="match status" value="1"/>
</dbReference>
<dbReference type="InterPro" id="IPR011250">
    <property type="entry name" value="OMP/PagP_B-barrel"/>
</dbReference>
<gene>
    <name evidence="3" type="ORF">DYU11_09390</name>
</gene>
<dbReference type="SUPFAM" id="SSF56925">
    <property type="entry name" value="OMPA-like"/>
    <property type="match status" value="1"/>
</dbReference>
<dbReference type="RefSeq" id="WP_119667382.1">
    <property type="nucleotide sequence ID" value="NZ_QXED01000002.1"/>
</dbReference>
<comment type="caution">
    <text evidence="3">The sequence shown here is derived from an EMBL/GenBank/DDBJ whole genome shotgun (WGS) entry which is preliminary data.</text>
</comment>
<evidence type="ECO:0000256" key="1">
    <source>
        <dbReference type="SAM" id="SignalP"/>
    </source>
</evidence>
<sequence>MSYFRVTIARLLAVGLFISFGAQAQKIEIGGGVGGMLYKGDVAPALNPQFYRPATSVFFRYNATRSFSVRGGLAIGGIRGDDQASRDPLQQARNYSFRTRVSEATIDLEYNFLNYVPQRNVLNWTPYVFAGFGLSSYRNTVFRGRSLPSFPIGIGVKYEIKRPWSVGFEFGTRFSNNDYVDGLGERTFGANNFNKLAQGNPALKDSYTYTVLTVSYTFYKIVCP</sequence>
<evidence type="ECO:0000313" key="4">
    <source>
        <dbReference type="Proteomes" id="UP000283523"/>
    </source>
</evidence>
<protein>
    <recommendedName>
        <fullName evidence="2">DUF6089 domain-containing protein</fullName>
    </recommendedName>
</protein>
<evidence type="ECO:0000313" key="3">
    <source>
        <dbReference type="EMBL" id="RIV25500.1"/>
    </source>
</evidence>
<accession>A0A418MFC0</accession>
<dbReference type="Proteomes" id="UP000283523">
    <property type="component" value="Unassembled WGS sequence"/>
</dbReference>
<keyword evidence="1" id="KW-0732">Signal</keyword>
<feature type="domain" description="DUF6089" evidence="2">
    <location>
        <begin position="15"/>
        <end position="223"/>
    </location>
</feature>
<keyword evidence="4" id="KW-1185">Reference proteome</keyword>
<proteinExistence type="predicted"/>
<name>A0A418MFC0_9BACT</name>
<dbReference type="OrthoDB" id="654178at2"/>
<dbReference type="EMBL" id="QXED01000002">
    <property type="protein sequence ID" value="RIV25500.1"/>
    <property type="molecule type" value="Genomic_DNA"/>
</dbReference>
<feature type="signal peptide" evidence="1">
    <location>
        <begin position="1"/>
        <end position="24"/>
    </location>
</feature>